<dbReference type="Proteomes" id="UP000677413">
    <property type="component" value="Unassembled WGS sequence"/>
</dbReference>
<organism evidence="1 2">
    <name type="scientific">Streptomyces liliiviolaceus</name>
    <dbReference type="NCBI Taxonomy" id="2823109"/>
    <lineage>
        <taxon>Bacteria</taxon>
        <taxon>Bacillati</taxon>
        <taxon>Actinomycetota</taxon>
        <taxon>Actinomycetes</taxon>
        <taxon>Kitasatosporales</taxon>
        <taxon>Streptomycetaceae</taxon>
        <taxon>Streptomyces</taxon>
    </lineage>
</organism>
<keyword evidence="1" id="KW-0378">Hydrolase</keyword>
<name>A0A941B8J1_9ACTN</name>
<dbReference type="GO" id="GO:0016787">
    <property type="term" value="F:hydrolase activity"/>
    <property type="evidence" value="ECO:0007669"/>
    <property type="project" value="UniProtKB-KW"/>
</dbReference>
<comment type="caution">
    <text evidence="1">The sequence shown here is derived from an EMBL/GenBank/DDBJ whole genome shotgun (WGS) entry which is preliminary data.</text>
</comment>
<dbReference type="EMBL" id="JAGPYQ010000002">
    <property type="protein sequence ID" value="MBQ0854665.1"/>
    <property type="molecule type" value="Genomic_DNA"/>
</dbReference>
<dbReference type="Gene3D" id="3.40.50.1820">
    <property type="entry name" value="alpha/beta hydrolase"/>
    <property type="match status" value="1"/>
</dbReference>
<keyword evidence="2" id="KW-1185">Reference proteome</keyword>
<dbReference type="RefSeq" id="WP_210892477.1">
    <property type="nucleotide sequence ID" value="NZ_JAGPYQ010000002.1"/>
</dbReference>
<reference evidence="1 2" key="1">
    <citation type="submission" date="2021-04" db="EMBL/GenBank/DDBJ databases">
        <authorList>
            <person name="Tang X."/>
            <person name="Zhou X."/>
            <person name="Chen X."/>
            <person name="Cernava T."/>
            <person name="Zhang C."/>
        </authorList>
    </citation>
    <scope>NUCLEOTIDE SEQUENCE [LARGE SCALE GENOMIC DNA]</scope>
    <source>
        <strain evidence="1 2">BH-SS-21</strain>
    </source>
</reference>
<protein>
    <submittedName>
        <fullName evidence="1">Alpha/beta hydrolase</fullName>
    </submittedName>
</protein>
<sequence>MPVPGQAMPSGDTALWVRHSPERIQAALVTLHGGPAADHHPVRPWQLSALRMRPVARIAASAVPLETTLLGQVRYRQRGWNEGAAEVDTLWALSELNRLTGDVPVVLLGYAMGARAALRAAVHPQVLGVVALAPWLPKKERVSPLSGRSILIMHGDSVPPTDTEPMDYVQQARAAGARAGALVVHGGGPRMLHRAGVWQDLAARAVGQVLRPDNGEFSPVSQAWSSDRPLVI</sequence>
<dbReference type="InterPro" id="IPR029058">
    <property type="entry name" value="AB_hydrolase_fold"/>
</dbReference>
<accession>A0A941B8J1</accession>
<proteinExistence type="predicted"/>
<evidence type="ECO:0000313" key="1">
    <source>
        <dbReference type="EMBL" id="MBQ0854665.1"/>
    </source>
</evidence>
<dbReference type="AlphaFoldDB" id="A0A941B8J1"/>
<gene>
    <name evidence="1" type="ORF">J8N05_41625</name>
</gene>
<evidence type="ECO:0000313" key="2">
    <source>
        <dbReference type="Proteomes" id="UP000677413"/>
    </source>
</evidence>
<dbReference type="SUPFAM" id="SSF53474">
    <property type="entry name" value="alpha/beta-Hydrolases"/>
    <property type="match status" value="1"/>
</dbReference>